<dbReference type="PANTHER" id="PTHR21043">
    <property type="entry name" value="IOJAP SUPERFAMILY ORTHOLOG"/>
    <property type="match status" value="1"/>
</dbReference>
<feature type="region of interest" description="Disordered" evidence="2">
    <location>
        <begin position="149"/>
        <end position="168"/>
    </location>
</feature>
<dbReference type="Pfam" id="PF02410">
    <property type="entry name" value="RsfS"/>
    <property type="match status" value="1"/>
</dbReference>
<dbReference type="Proteomes" id="UP000095751">
    <property type="component" value="Unassembled WGS sequence"/>
</dbReference>
<protein>
    <submittedName>
        <fullName evidence="3">Uncharacterized protein</fullName>
    </submittedName>
</protein>
<dbReference type="EMBL" id="KV784436">
    <property type="protein sequence ID" value="OEU06002.1"/>
    <property type="molecule type" value="Genomic_DNA"/>
</dbReference>
<reference evidence="3 4" key="1">
    <citation type="submission" date="2016-09" db="EMBL/GenBank/DDBJ databases">
        <title>Extensive genetic diversity and differential bi-allelic expression allows diatom success in the polar Southern Ocean.</title>
        <authorList>
            <consortium name="DOE Joint Genome Institute"/>
            <person name="Mock T."/>
            <person name="Otillar R.P."/>
            <person name="Strauss J."/>
            <person name="Dupont C."/>
            <person name="Frickenhaus S."/>
            <person name="Maumus F."/>
            <person name="Mcmullan M."/>
            <person name="Sanges R."/>
            <person name="Schmutz J."/>
            <person name="Toseland A."/>
            <person name="Valas R."/>
            <person name="Veluchamy A."/>
            <person name="Ward B.J."/>
            <person name="Allen A."/>
            <person name="Barry K."/>
            <person name="Falciatore A."/>
            <person name="Ferrante M."/>
            <person name="Fortunato A.E."/>
            <person name="Gloeckner G."/>
            <person name="Gruber A."/>
            <person name="Hipkin R."/>
            <person name="Janech M."/>
            <person name="Kroth P."/>
            <person name="Leese F."/>
            <person name="Lindquist E."/>
            <person name="Lyon B.R."/>
            <person name="Martin J."/>
            <person name="Mayer C."/>
            <person name="Parker M."/>
            <person name="Quesneville H."/>
            <person name="Raymond J."/>
            <person name="Uhlig C."/>
            <person name="Valentin K.U."/>
            <person name="Worden A.Z."/>
            <person name="Armbrust E.V."/>
            <person name="Bowler C."/>
            <person name="Green B."/>
            <person name="Moulton V."/>
            <person name="Van Oosterhout C."/>
            <person name="Grigoriev I."/>
        </authorList>
    </citation>
    <scope>NUCLEOTIDE SEQUENCE [LARGE SCALE GENOMIC DNA]</scope>
    <source>
        <strain evidence="3 4">CCMP1102</strain>
    </source>
</reference>
<dbReference type="AlphaFoldDB" id="A0A1E7EJG7"/>
<dbReference type="OrthoDB" id="21330at2759"/>
<name>A0A1E7EJG7_9STRA</name>
<dbReference type="GO" id="GO:0090071">
    <property type="term" value="P:negative regulation of ribosome biogenesis"/>
    <property type="evidence" value="ECO:0007669"/>
    <property type="project" value="TreeGrafter"/>
</dbReference>
<dbReference type="GO" id="GO:0017148">
    <property type="term" value="P:negative regulation of translation"/>
    <property type="evidence" value="ECO:0007669"/>
    <property type="project" value="TreeGrafter"/>
</dbReference>
<keyword evidence="4" id="KW-1185">Reference proteome</keyword>
<feature type="compositionally biased region" description="Low complexity" evidence="2">
    <location>
        <begin position="155"/>
        <end position="165"/>
    </location>
</feature>
<sequence length="451" mass="50618">MWRLSSTSSSSSLLRRARQQRIVQDIDDERDQEWVPPIIRTTNNSDQGDSKTTTSLTSPSIVSSRINDTIIESSRQVKQQERLDIALQDVEKEAEALFVLSEDEMETLSDDEILAKLDIVLQREDELKEQQELELELSLQRELELEELEDEKNHNPNNNSNNTTTPFAVGTDWLRNRRAVFGGGGGGDVDGQEQQQNNQKSINVVVPAIHHTMLTSDEIELLLKEHGGRDIKIVYDNPDVSRMGVGCEGMIFCTGGGSSAGGDTIGSSSSSSSSYLIYTLSRVLIDHMKERKLHEIGVTGAKQNTTNKAAMGGGSSTLNTLSSKWMIVDCGSYIVHVLDSSTRHHLRLEELWSGKDPLWKVNAFDDDEIEEYCFKNPVPENYNMDGIRGGSGAEGGGRDPYSIDMKKLERDRFGLARRHKPVISQTDKNRDRRAGNKRRREQRQRDYFGGD</sequence>
<feature type="region of interest" description="Disordered" evidence="2">
    <location>
        <begin position="412"/>
        <end position="451"/>
    </location>
</feature>
<dbReference type="PANTHER" id="PTHR21043:SF0">
    <property type="entry name" value="MITOCHONDRIAL ASSEMBLY OF RIBOSOMAL LARGE SUBUNIT PROTEIN 1"/>
    <property type="match status" value="1"/>
</dbReference>
<dbReference type="InterPro" id="IPR043519">
    <property type="entry name" value="NT_sf"/>
</dbReference>
<proteinExistence type="inferred from homology"/>
<organism evidence="3 4">
    <name type="scientific">Fragilariopsis cylindrus CCMP1102</name>
    <dbReference type="NCBI Taxonomy" id="635003"/>
    <lineage>
        <taxon>Eukaryota</taxon>
        <taxon>Sar</taxon>
        <taxon>Stramenopiles</taxon>
        <taxon>Ochrophyta</taxon>
        <taxon>Bacillariophyta</taxon>
        <taxon>Bacillariophyceae</taxon>
        <taxon>Bacillariophycidae</taxon>
        <taxon>Bacillariales</taxon>
        <taxon>Bacillariaceae</taxon>
        <taxon>Fragilariopsis</taxon>
    </lineage>
</organism>
<accession>A0A1E7EJG7</accession>
<comment type="similarity">
    <text evidence="1">Belongs to the Iojap/RsfS family.</text>
</comment>
<feature type="region of interest" description="Disordered" evidence="2">
    <location>
        <begin position="33"/>
        <end position="59"/>
    </location>
</feature>
<evidence type="ECO:0000313" key="3">
    <source>
        <dbReference type="EMBL" id="OEU06002.1"/>
    </source>
</evidence>
<dbReference type="SUPFAM" id="SSF81301">
    <property type="entry name" value="Nucleotidyltransferase"/>
    <property type="match status" value="1"/>
</dbReference>
<evidence type="ECO:0000313" key="4">
    <source>
        <dbReference type="Proteomes" id="UP000095751"/>
    </source>
</evidence>
<feature type="compositionally biased region" description="Polar residues" evidence="2">
    <location>
        <begin position="40"/>
        <end position="59"/>
    </location>
</feature>
<evidence type="ECO:0000256" key="2">
    <source>
        <dbReference type="SAM" id="MobiDB-lite"/>
    </source>
</evidence>
<gene>
    <name evidence="3" type="ORF">FRACYDRAFT_256997</name>
</gene>
<dbReference type="InParanoid" id="A0A1E7EJG7"/>
<evidence type="ECO:0000256" key="1">
    <source>
        <dbReference type="ARBA" id="ARBA00010574"/>
    </source>
</evidence>
<dbReference type="InterPro" id="IPR004394">
    <property type="entry name" value="Iojap/RsfS/C7orf30"/>
</dbReference>
<dbReference type="GO" id="GO:0043023">
    <property type="term" value="F:ribosomal large subunit binding"/>
    <property type="evidence" value="ECO:0007669"/>
    <property type="project" value="TreeGrafter"/>
</dbReference>
<dbReference type="KEGG" id="fcy:FRACYDRAFT_256997"/>
<dbReference type="Gene3D" id="3.30.460.10">
    <property type="entry name" value="Beta Polymerase, domain 2"/>
    <property type="match status" value="1"/>
</dbReference>